<dbReference type="PANTHER" id="PTHR24189">
    <property type="entry name" value="MYOTROPHIN"/>
    <property type="match status" value="1"/>
</dbReference>
<keyword evidence="1" id="KW-0677">Repeat</keyword>
<dbReference type="InterPro" id="IPR036770">
    <property type="entry name" value="Ankyrin_rpt-contain_sf"/>
</dbReference>
<dbReference type="Proteomes" id="UP000142477">
    <property type="component" value="Segment"/>
</dbReference>
<dbReference type="Gene3D" id="1.25.40.20">
    <property type="entry name" value="Ankyrin repeat-containing domain"/>
    <property type="match status" value="1"/>
</dbReference>
<feature type="domain" description="PRANC" evidence="4">
    <location>
        <begin position="249"/>
        <end position="347"/>
    </location>
</feature>
<dbReference type="OrthoDB" id="16720at10239"/>
<dbReference type="RefSeq" id="YP_009177034.1">
    <property type="nucleotide sequence ID" value="NC_028238.1"/>
</dbReference>
<dbReference type="PROSITE" id="PS50297">
    <property type="entry name" value="ANK_REP_REGION"/>
    <property type="match status" value="3"/>
</dbReference>
<sequence>MPYHHFSHSADILYVASIVALHPRYHFNKNSMLCMAIRYNRLSAVKCFIEKGANINLPEPIRSNNILRMTPLMLATKFGYLAIAELLIDKGADVNHQIPSWKLTSLHIAVKENNEKMVKFLLSKGADVNIKNFDGYTPLHKAIIYHSKIDIVRILLRYGADISLMDNEEDSDDSVGLTPFDIAINNRDYKILKLLILHIVKIGYTNSKSVKSRGFLHNKEMIRKYKMLYKLESECHLDISKMASTYIDKNYTVFDIFVCNNVCLLTRYVNRPQIRTLVERLSIYKEAYKEFLDLCIVRAELIDTVLSIMYNMFKESNNLETTWIDIPNEVQHNILEYLTNDELHILTLT</sequence>
<reference evidence="5 6" key="1">
    <citation type="journal article" date="2015" name="Infect. Genet. Evol.">
        <title>Unique genomic organization of a novel Avipoxvirus detected in turkey (Meleagris gallopavo).</title>
        <authorList>
            <person name="Banyai K."/>
            <person name="Palya V."/>
            <person name="Denes B."/>
            <person name="Glavits R."/>
            <person name="Ivanics E."/>
            <person name="Horvath B."/>
            <person name="Farkas S.L."/>
            <person name="Marton S."/>
            <person name="Balint A."/>
            <person name="Gyuranecz M."/>
            <person name="Erdelyi K."/>
            <person name="Dan A."/>
        </authorList>
    </citation>
    <scope>NUCLEOTIDE SEQUENCE [LARGE SCALE GENOMIC DNA]</scope>
    <source>
        <strain evidence="5 6">TKPV-HU1124/2011</strain>
    </source>
</reference>
<dbReference type="PROSITE" id="PS50088">
    <property type="entry name" value="ANK_REPEAT"/>
    <property type="match status" value="3"/>
</dbReference>
<evidence type="ECO:0000313" key="6">
    <source>
        <dbReference type="Proteomes" id="UP000142477"/>
    </source>
</evidence>
<dbReference type="KEGG" id="vg:26122703"/>
<organism evidence="5 6">
    <name type="scientific">Turkeypox virus</name>
    <dbReference type="NCBI Taxonomy" id="336486"/>
    <lineage>
        <taxon>Viruses</taxon>
        <taxon>Varidnaviria</taxon>
        <taxon>Bamfordvirae</taxon>
        <taxon>Nucleocytoviricota</taxon>
        <taxon>Pokkesviricetes</taxon>
        <taxon>Chitovirales</taxon>
        <taxon>Poxviridae</taxon>
        <taxon>Chordopoxvirinae</taxon>
        <taxon>Avipoxvirus</taxon>
        <taxon>Avipoxvirus turkeypox</taxon>
    </lineage>
</organism>
<dbReference type="SUPFAM" id="SSF48403">
    <property type="entry name" value="Ankyrin repeat"/>
    <property type="match status" value="1"/>
</dbReference>
<keyword evidence="2 3" id="KW-0040">ANK repeat</keyword>
<feature type="repeat" description="ANK" evidence="3">
    <location>
        <begin position="134"/>
        <end position="167"/>
    </location>
</feature>
<accession>A0A0M3ZHR3</accession>
<feature type="repeat" description="ANK" evidence="3">
    <location>
        <begin position="67"/>
        <end position="95"/>
    </location>
</feature>
<dbReference type="PRINTS" id="PR01415">
    <property type="entry name" value="ANKYRIN"/>
</dbReference>
<name>A0A0M3ZHR3_9POXV</name>
<dbReference type="InterPro" id="IPR018272">
    <property type="entry name" value="PRANC_domain"/>
</dbReference>
<evidence type="ECO:0000256" key="2">
    <source>
        <dbReference type="ARBA" id="ARBA00023043"/>
    </source>
</evidence>
<evidence type="ECO:0000259" key="4">
    <source>
        <dbReference type="Pfam" id="PF09372"/>
    </source>
</evidence>
<evidence type="ECO:0000256" key="3">
    <source>
        <dbReference type="PROSITE-ProRule" id="PRU00023"/>
    </source>
</evidence>
<dbReference type="Pfam" id="PF12796">
    <property type="entry name" value="Ank_2"/>
    <property type="match status" value="2"/>
</dbReference>
<proteinExistence type="predicted"/>
<feature type="repeat" description="ANK" evidence="3">
    <location>
        <begin position="101"/>
        <end position="133"/>
    </location>
</feature>
<dbReference type="SMART" id="SM00248">
    <property type="entry name" value="ANK"/>
    <property type="match status" value="5"/>
</dbReference>
<keyword evidence="6" id="KW-1185">Reference proteome</keyword>
<dbReference type="InterPro" id="IPR002110">
    <property type="entry name" value="Ankyrin_rpt"/>
</dbReference>
<dbReference type="EMBL" id="KP728110">
    <property type="protein sequence ID" value="ALA62387.1"/>
    <property type="molecule type" value="Genomic_DNA"/>
</dbReference>
<protein>
    <submittedName>
        <fullName evidence="5">Ankyrin repeat family protein</fullName>
    </submittedName>
</protein>
<dbReference type="InterPro" id="IPR050745">
    <property type="entry name" value="Multifunctional_regulatory"/>
</dbReference>
<evidence type="ECO:0000256" key="1">
    <source>
        <dbReference type="ARBA" id="ARBA00022737"/>
    </source>
</evidence>
<dbReference type="Pfam" id="PF09372">
    <property type="entry name" value="PRANC"/>
    <property type="match status" value="1"/>
</dbReference>
<dbReference type="GeneID" id="26122703"/>
<dbReference type="PANTHER" id="PTHR24189:SF50">
    <property type="entry name" value="ANKYRIN REPEAT AND SOCS BOX PROTEIN 2"/>
    <property type="match status" value="1"/>
</dbReference>
<evidence type="ECO:0000313" key="5">
    <source>
        <dbReference type="EMBL" id="ALA62387.1"/>
    </source>
</evidence>